<dbReference type="Pfam" id="PF20434">
    <property type="entry name" value="BD-FAE"/>
    <property type="match status" value="1"/>
</dbReference>
<dbReference type="Gene3D" id="3.40.50.1820">
    <property type="entry name" value="alpha/beta hydrolase"/>
    <property type="match status" value="1"/>
</dbReference>
<keyword evidence="4" id="KW-1185">Reference proteome</keyword>
<sequence>MRWLRAHAKQYQLNPQRIGAWGFSAGGHLAALLGTSDNILTLEGKGGYSEYPSHVQAVVTMGGPTDLLQMGGWHDAPDSPEARLVGGSIHEKQEVVNQANPITYIKPTPPPFLIIHGECDELVPIGQAELLYQALKAVGGNVTFVRVREGNHGFCLANQPYPNEQVFQMEIEQLVLAFFQKHLQNLPGFIDSPGIILKNASQMSFRRN</sequence>
<dbReference type="AlphaFoldDB" id="A0A2N6K5M5"/>
<dbReference type="EMBL" id="NRQW01000148">
    <property type="protein sequence ID" value="PLZ91925.1"/>
    <property type="molecule type" value="Genomic_DNA"/>
</dbReference>
<dbReference type="GO" id="GO:0016787">
    <property type="term" value="F:hydrolase activity"/>
    <property type="evidence" value="ECO:0007669"/>
    <property type="project" value="UniProtKB-KW"/>
</dbReference>
<evidence type="ECO:0000256" key="1">
    <source>
        <dbReference type="ARBA" id="ARBA00022801"/>
    </source>
</evidence>
<dbReference type="Proteomes" id="UP000235036">
    <property type="component" value="Unassembled WGS sequence"/>
</dbReference>
<dbReference type="InterPro" id="IPR049492">
    <property type="entry name" value="BD-FAE-like_dom"/>
</dbReference>
<feature type="domain" description="BD-FAE-like" evidence="2">
    <location>
        <begin position="2"/>
        <end position="135"/>
    </location>
</feature>
<proteinExistence type="predicted"/>
<dbReference type="PANTHER" id="PTHR48081:SF13">
    <property type="entry name" value="ALPHA_BETA HYDROLASE"/>
    <property type="match status" value="1"/>
</dbReference>
<dbReference type="SUPFAM" id="SSF53474">
    <property type="entry name" value="alpha/beta-Hydrolases"/>
    <property type="match status" value="1"/>
</dbReference>
<reference evidence="3 4" key="1">
    <citation type="submission" date="2017-08" db="EMBL/GenBank/DDBJ databases">
        <title>Genomes of Fischerella (Mastigocladus) sp. strains.</title>
        <authorList>
            <person name="Miller S.R."/>
        </authorList>
    </citation>
    <scope>NUCLEOTIDE SEQUENCE [LARGE SCALE GENOMIC DNA]</scope>
    <source>
        <strain evidence="3 4">CCMEE 5323</strain>
    </source>
</reference>
<dbReference type="InterPro" id="IPR029058">
    <property type="entry name" value="AB_hydrolase_fold"/>
</dbReference>
<evidence type="ECO:0000313" key="4">
    <source>
        <dbReference type="Proteomes" id="UP000235036"/>
    </source>
</evidence>
<keyword evidence="1" id="KW-0378">Hydrolase</keyword>
<evidence type="ECO:0000313" key="3">
    <source>
        <dbReference type="EMBL" id="PLZ91925.1"/>
    </source>
</evidence>
<accession>A0A2N6K5M5</accession>
<dbReference type="PANTHER" id="PTHR48081">
    <property type="entry name" value="AB HYDROLASE SUPERFAMILY PROTEIN C4A8.06C"/>
    <property type="match status" value="1"/>
</dbReference>
<evidence type="ECO:0000259" key="2">
    <source>
        <dbReference type="Pfam" id="PF20434"/>
    </source>
</evidence>
<comment type="caution">
    <text evidence="3">The sequence shown here is derived from an EMBL/GenBank/DDBJ whole genome shotgun (WGS) entry which is preliminary data.</text>
</comment>
<dbReference type="InterPro" id="IPR050300">
    <property type="entry name" value="GDXG_lipolytic_enzyme"/>
</dbReference>
<organism evidence="3 4">
    <name type="scientific">Fischerella muscicola CCMEE 5323</name>
    <dbReference type="NCBI Taxonomy" id="2019572"/>
    <lineage>
        <taxon>Bacteria</taxon>
        <taxon>Bacillati</taxon>
        <taxon>Cyanobacteriota</taxon>
        <taxon>Cyanophyceae</taxon>
        <taxon>Nostocales</taxon>
        <taxon>Hapalosiphonaceae</taxon>
        <taxon>Fischerella</taxon>
    </lineage>
</organism>
<gene>
    <name evidence="3" type="ORF">CEN44_07375</name>
</gene>
<protein>
    <recommendedName>
        <fullName evidence="2">BD-FAE-like domain-containing protein</fullName>
    </recommendedName>
</protein>
<name>A0A2N6K5M5_FISMU</name>